<proteinExistence type="predicted"/>
<sequence length="221" mass="24012">ANPVTQPLLPAEKNFEAFGLVGCKARPRAGKPASTPAASRLPQTSDIAWICRLKPPPTPLMRGRLLVRNHQQLYVAEQRRIAASPPASSSTNSPSSASSKSACGILDLSLKRLADAASPMSQKKKPQQQQQGQQAPKQQQQKTIAKPQRQNFTDVQNSQLQGLVLRAPAEAVPQHPRTRTGCRSHRPEATDAGNPQQRSVIRQGLPSNWSLAEFRSENSPA</sequence>
<feature type="region of interest" description="Disordered" evidence="1">
    <location>
        <begin position="115"/>
        <end position="150"/>
    </location>
</feature>
<dbReference type="Proteomes" id="UP000095280">
    <property type="component" value="Unplaced"/>
</dbReference>
<feature type="region of interest" description="Disordered" evidence="1">
    <location>
        <begin position="80"/>
        <end position="101"/>
    </location>
</feature>
<feature type="compositionally biased region" description="Low complexity" evidence="1">
    <location>
        <begin position="127"/>
        <end position="150"/>
    </location>
</feature>
<feature type="compositionally biased region" description="Low complexity" evidence="1">
    <location>
        <begin position="82"/>
        <end position="101"/>
    </location>
</feature>
<dbReference type="WBParaSite" id="maker-unitig_31817-snap-gene-0.2-mRNA-1">
    <property type="protein sequence ID" value="maker-unitig_31817-snap-gene-0.2-mRNA-1"/>
    <property type="gene ID" value="maker-unitig_31817-snap-gene-0.2"/>
</dbReference>
<dbReference type="AlphaFoldDB" id="A0A1I8FEL8"/>
<keyword evidence="2" id="KW-1185">Reference proteome</keyword>
<feature type="compositionally biased region" description="Polar residues" evidence="1">
    <location>
        <begin position="193"/>
        <end position="210"/>
    </location>
</feature>
<organism evidence="2 3">
    <name type="scientific">Macrostomum lignano</name>
    <dbReference type="NCBI Taxonomy" id="282301"/>
    <lineage>
        <taxon>Eukaryota</taxon>
        <taxon>Metazoa</taxon>
        <taxon>Spiralia</taxon>
        <taxon>Lophotrochozoa</taxon>
        <taxon>Platyhelminthes</taxon>
        <taxon>Rhabditophora</taxon>
        <taxon>Macrostomorpha</taxon>
        <taxon>Macrostomida</taxon>
        <taxon>Macrostomidae</taxon>
        <taxon>Macrostomum</taxon>
    </lineage>
</organism>
<name>A0A1I8FEL8_9PLAT</name>
<feature type="region of interest" description="Disordered" evidence="1">
    <location>
        <begin position="166"/>
        <end position="221"/>
    </location>
</feature>
<protein>
    <submittedName>
        <fullName evidence="3">CG10617</fullName>
    </submittedName>
</protein>
<evidence type="ECO:0000256" key="1">
    <source>
        <dbReference type="SAM" id="MobiDB-lite"/>
    </source>
</evidence>
<accession>A0A1I8FEL8</accession>
<evidence type="ECO:0000313" key="3">
    <source>
        <dbReference type="WBParaSite" id="maker-unitig_31817-snap-gene-0.2-mRNA-1"/>
    </source>
</evidence>
<reference evidence="3" key="1">
    <citation type="submission" date="2016-11" db="UniProtKB">
        <authorList>
            <consortium name="WormBaseParasite"/>
        </authorList>
    </citation>
    <scope>IDENTIFICATION</scope>
</reference>
<evidence type="ECO:0000313" key="2">
    <source>
        <dbReference type="Proteomes" id="UP000095280"/>
    </source>
</evidence>